<dbReference type="Proteomes" id="UP000692816">
    <property type="component" value="Chromosome"/>
</dbReference>
<gene>
    <name evidence="1" type="ORF">J4P68_0034770</name>
</gene>
<dbReference type="EMBL" id="CP088282">
    <property type="protein sequence ID" value="UGY02214.1"/>
    <property type="molecule type" value="Genomic_DNA"/>
</dbReference>
<name>A0ACD3V716_9BRAD</name>
<evidence type="ECO:0000313" key="2">
    <source>
        <dbReference type="Proteomes" id="UP000692816"/>
    </source>
</evidence>
<organism evidence="1 2">
    <name type="scientific">Bradyrhizobium quebecense</name>
    <dbReference type="NCBI Taxonomy" id="2748629"/>
    <lineage>
        <taxon>Bacteria</taxon>
        <taxon>Pseudomonadati</taxon>
        <taxon>Pseudomonadota</taxon>
        <taxon>Alphaproteobacteria</taxon>
        <taxon>Hyphomicrobiales</taxon>
        <taxon>Nitrobacteraceae</taxon>
        <taxon>Bradyrhizobium</taxon>
    </lineage>
</organism>
<proteinExistence type="predicted"/>
<sequence>MIARGELKAGIELLQSSLPRLHADRYELYASAFVAELSQGLAALGRLQEAFKVLNETIARIEPEGAAFDMPELLRLRGALEARGGDLEAAEAGFAASIALAERQGALSWRLRTEMSLARLRRREGLPDALAGVAETYTRFSEGFETTDLKAARLMLDESPVR</sequence>
<protein>
    <submittedName>
        <fullName evidence="1">Uncharacterized protein</fullName>
    </submittedName>
</protein>
<accession>A0ACD3V716</accession>
<evidence type="ECO:0000313" key="1">
    <source>
        <dbReference type="EMBL" id="UGY02214.1"/>
    </source>
</evidence>
<keyword evidence="2" id="KW-1185">Reference proteome</keyword>
<reference evidence="1 2" key="1">
    <citation type="journal article" date="2021" name="Int. J. Syst. Evol. Microbiol.">
        <title>Bradyrhizobium septentrionale sp. nov. (sv. septentrionale) and Bradyrhizobium quebecense sp. nov. (sv. septentrionale) associated with legumes native to Canada possess rearranged symbiosis genes and numerous insertion sequences.</title>
        <authorList>
            <person name="Bromfield E.S.P."/>
            <person name="Cloutier S."/>
        </authorList>
    </citation>
    <scope>NUCLEOTIDE SEQUENCE [LARGE SCALE GENOMIC DNA]</scope>
    <source>
        <strain evidence="1 2">12S5</strain>
    </source>
</reference>